<dbReference type="Proteomes" id="UP001162891">
    <property type="component" value="Chromosome"/>
</dbReference>
<sequence>MSELATGMLVQHASLGVGKIVAVEPTAVHVFFPDSEKRFAAKLQLSMARTLLRSDGVERNAWLEGLSSFALDPVTRRYALAANWVTHEQAIADFRATYPRGFLDPAYIGNGSGKRERASRWRAASAAWTEGLGEGRAEKLLEAGDVRELIRRALVVEKHVVLVPGTFEAGALTEAFGDEDLAEAFFDALLGVLSVPSPARARFDRLFAATLALDTPPALAWPLATLFPFLAEPARQVFLWPRSACGGAERLGCDLRFDPAPNWRTYAALRSFAAKLLEELQPSGARDFVDVEAFLHATATTPARDRGEESKATRRPRAAKAAAAGNRKG</sequence>
<accession>A0ABM7WYV9</accession>
<evidence type="ECO:0000313" key="3">
    <source>
        <dbReference type="Proteomes" id="UP001162891"/>
    </source>
</evidence>
<proteinExistence type="predicted"/>
<reference evidence="3" key="1">
    <citation type="journal article" date="2022" name="Int. J. Syst. Evol. Microbiol.">
        <title>Anaeromyxobacter oryzae sp. nov., Anaeromyxobacter diazotrophicus sp. nov. and Anaeromyxobacter paludicola sp. nov., isolated from paddy soils.</title>
        <authorList>
            <person name="Itoh H."/>
            <person name="Xu Z."/>
            <person name="Mise K."/>
            <person name="Masuda Y."/>
            <person name="Ushijima N."/>
            <person name="Hayakawa C."/>
            <person name="Shiratori Y."/>
            <person name="Senoo K."/>
        </authorList>
    </citation>
    <scope>NUCLEOTIDE SEQUENCE [LARGE SCALE GENOMIC DNA]</scope>
    <source>
        <strain evidence="3">Red232</strain>
    </source>
</reference>
<keyword evidence="3" id="KW-1185">Reference proteome</keyword>
<gene>
    <name evidence="2" type="ORF">AMOR_37190</name>
</gene>
<feature type="compositionally biased region" description="Low complexity" evidence="1">
    <location>
        <begin position="319"/>
        <end position="329"/>
    </location>
</feature>
<feature type="region of interest" description="Disordered" evidence="1">
    <location>
        <begin position="300"/>
        <end position="329"/>
    </location>
</feature>
<protein>
    <submittedName>
        <fullName evidence="2">Uncharacterized protein</fullName>
    </submittedName>
</protein>
<evidence type="ECO:0000313" key="2">
    <source>
        <dbReference type="EMBL" id="BDG04723.1"/>
    </source>
</evidence>
<feature type="compositionally biased region" description="Basic and acidic residues" evidence="1">
    <location>
        <begin position="303"/>
        <end position="312"/>
    </location>
</feature>
<evidence type="ECO:0000256" key="1">
    <source>
        <dbReference type="SAM" id="MobiDB-lite"/>
    </source>
</evidence>
<dbReference type="RefSeq" id="WP_248353188.1">
    <property type="nucleotide sequence ID" value="NZ_AP025591.1"/>
</dbReference>
<name>A0ABM7WYV9_9BACT</name>
<organism evidence="2 3">
    <name type="scientific">Anaeromyxobacter oryzae</name>
    <dbReference type="NCBI Taxonomy" id="2918170"/>
    <lineage>
        <taxon>Bacteria</taxon>
        <taxon>Pseudomonadati</taxon>
        <taxon>Myxococcota</taxon>
        <taxon>Myxococcia</taxon>
        <taxon>Myxococcales</taxon>
        <taxon>Cystobacterineae</taxon>
        <taxon>Anaeromyxobacteraceae</taxon>
        <taxon>Anaeromyxobacter</taxon>
    </lineage>
</organism>
<dbReference type="EMBL" id="AP025591">
    <property type="protein sequence ID" value="BDG04723.1"/>
    <property type="molecule type" value="Genomic_DNA"/>
</dbReference>